<keyword evidence="1" id="KW-1133">Transmembrane helix</keyword>
<comment type="caution">
    <text evidence="2">The sequence shown here is derived from an EMBL/GenBank/DDBJ whole genome shotgun (WGS) entry which is preliminary data.</text>
</comment>
<sequence length="169" mass="19294">MKNEKGYTCLLIIIVMMITFFNCSSSKQLQKKAPIQFKDVYCQAWAGGIQEAGSGIDIVIPVKQLDKSDIILDSVYFRAKVVQLEKTEFQGITTYIGRFITKPIRNGIVISSDPKEEYKNTVILPRKSPFNLEDHECVVSYITEGVTNYFKIENVIEKPRNNYPSMPKN</sequence>
<reference evidence="2 3" key="1">
    <citation type="submission" date="2023-09" db="EMBL/GenBank/DDBJ databases">
        <authorList>
            <person name="Rey-Velasco X."/>
        </authorList>
    </citation>
    <scope>NUCLEOTIDE SEQUENCE [LARGE SCALE GENOMIC DNA]</scope>
    <source>
        <strain evidence="2 3">W332</strain>
    </source>
</reference>
<keyword evidence="1" id="KW-0472">Membrane</keyword>
<evidence type="ECO:0000313" key="3">
    <source>
        <dbReference type="Proteomes" id="UP001259492"/>
    </source>
</evidence>
<keyword evidence="3" id="KW-1185">Reference proteome</keyword>
<feature type="transmembrane region" description="Helical" evidence="1">
    <location>
        <begin position="6"/>
        <end position="23"/>
    </location>
</feature>
<proteinExistence type="predicted"/>
<dbReference type="EMBL" id="JAVRIA010000002">
    <property type="protein sequence ID" value="MDT0558095.1"/>
    <property type="molecule type" value="Genomic_DNA"/>
</dbReference>
<protein>
    <recommendedName>
        <fullName evidence="4">Lipoprotein</fullName>
    </recommendedName>
</protein>
<evidence type="ECO:0000256" key="1">
    <source>
        <dbReference type="SAM" id="Phobius"/>
    </source>
</evidence>
<keyword evidence="1" id="KW-0812">Transmembrane</keyword>
<name>A0ABU2YIU5_9FLAO</name>
<evidence type="ECO:0000313" key="2">
    <source>
        <dbReference type="EMBL" id="MDT0558095.1"/>
    </source>
</evidence>
<accession>A0ABU2YIU5</accession>
<gene>
    <name evidence="2" type="ORF">RM697_05530</name>
</gene>
<dbReference type="Proteomes" id="UP001259492">
    <property type="component" value="Unassembled WGS sequence"/>
</dbReference>
<dbReference type="RefSeq" id="WP_311426864.1">
    <property type="nucleotide sequence ID" value="NZ_JAVRIA010000002.1"/>
</dbReference>
<organism evidence="2 3">
    <name type="scientific">Microcosmobacter mediterraneus</name>
    <dbReference type="NCBI Taxonomy" id="3075607"/>
    <lineage>
        <taxon>Bacteria</taxon>
        <taxon>Pseudomonadati</taxon>
        <taxon>Bacteroidota</taxon>
        <taxon>Flavobacteriia</taxon>
        <taxon>Flavobacteriales</taxon>
        <taxon>Flavobacteriaceae</taxon>
        <taxon>Microcosmobacter</taxon>
    </lineage>
</organism>
<evidence type="ECO:0008006" key="4">
    <source>
        <dbReference type="Google" id="ProtNLM"/>
    </source>
</evidence>